<dbReference type="EMBL" id="BAAAPF010000028">
    <property type="protein sequence ID" value="GAA2115734.1"/>
    <property type="molecule type" value="Genomic_DNA"/>
</dbReference>
<reference evidence="2 3" key="1">
    <citation type="journal article" date="2019" name="Int. J. Syst. Evol. Microbiol.">
        <title>The Global Catalogue of Microorganisms (GCM) 10K type strain sequencing project: providing services to taxonomists for standard genome sequencing and annotation.</title>
        <authorList>
            <consortium name="The Broad Institute Genomics Platform"/>
            <consortium name="The Broad Institute Genome Sequencing Center for Infectious Disease"/>
            <person name="Wu L."/>
            <person name="Ma J."/>
        </authorList>
    </citation>
    <scope>NUCLEOTIDE SEQUENCE [LARGE SCALE GENOMIC DNA]</scope>
    <source>
        <strain evidence="2 3">JCM 15481</strain>
    </source>
</reference>
<name>A0ABN2XS61_9ACTN</name>
<sequence>MRYITHPRWGIAVVAALIGVLLMQALAAGPAGAAPVGRDPGAASPQVKKAVQTFTFRPEAGAANAASANPVGTITCQVLASPVRRSSTTVEGVGVVDCRDEANAIPSMQFIDLRILLFRRSANPGLVGEYYEYAPGGGRIVGAAGGTCVTDEYFTYADSYIVPPPGYTPDYLLLRDESPFVRITC</sequence>
<proteinExistence type="predicted"/>
<dbReference type="Proteomes" id="UP001500443">
    <property type="component" value="Unassembled WGS sequence"/>
</dbReference>
<keyword evidence="3" id="KW-1185">Reference proteome</keyword>
<feature type="signal peptide" evidence="1">
    <location>
        <begin position="1"/>
        <end position="33"/>
    </location>
</feature>
<accession>A0ABN2XS61</accession>
<gene>
    <name evidence="2" type="ORF">GCM10009802_15830</name>
</gene>
<feature type="chain" id="PRO_5045945167" evidence="1">
    <location>
        <begin position="34"/>
        <end position="185"/>
    </location>
</feature>
<organism evidence="2 3">
    <name type="scientific">Streptomyces synnematoformans</name>
    <dbReference type="NCBI Taxonomy" id="415721"/>
    <lineage>
        <taxon>Bacteria</taxon>
        <taxon>Bacillati</taxon>
        <taxon>Actinomycetota</taxon>
        <taxon>Actinomycetes</taxon>
        <taxon>Kitasatosporales</taxon>
        <taxon>Streptomycetaceae</taxon>
        <taxon>Streptomyces</taxon>
    </lineage>
</organism>
<protein>
    <submittedName>
        <fullName evidence="2">Uncharacterized protein</fullName>
    </submittedName>
</protein>
<keyword evidence="1" id="KW-0732">Signal</keyword>
<evidence type="ECO:0000313" key="2">
    <source>
        <dbReference type="EMBL" id="GAA2115734.1"/>
    </source>
</evidence>
<evidence type="ECO:0000256" key="1">
    <source>
        <dbReference type="SAM" id="SignalP"/>
    </source>
</evidence>
<evidence type="ECO:0000313" key="3">
    <source>
        <dbReference type="Proteomes" id="UP001500443"/>
    </source>
</evidence>
<dbReference type="RefSeq" id="WP_344289076.1">
    <property type="nucleotide sequence ID" value="NZ_BAAAPF010000028.1"/>
</dbReference>
<comment type="caution">
    <text evidence="2">The sequence shown here is derived from an EMBL/GenBank/DDBJ whole genome shotgun (WGS) entry which is preliminary data.</text>
</comment>